<feature type="transmembrane region" description="Helical" evidence="1">
    <location>
        <begin position="12"/>
        <end position="34"/>
    </location>
</feature>
<keyword evidence="1" id="KW-0812">Transmembrane</keyword>
<reference evidence="2" key="2">
    <citation type="journal article" date="2021" name="PeerJ">
        <title>Extensive microbial diversity within the chicken gut microbiome revealed by metagenomics and culture.</title>
        <authorList>
            <person name="Gilroy R."/>
            <person name="Ravi A."/>
            <person name="Getino M."/>
            <person name="Pursley I."/>
            <person name="Horton D.L."/>
            <person name="Alikhan N.F."/>
            <person name="Baker D."/>
            <person name="Gharbi K."/>
            <person name="Hall N."/>
            <person name="Watson M."/>
            <person name="Adriaenssens E.M."/>
            <person name="Foster-Nyarko E."/>
            <person name="Jarju S."/>
            <person name="Secka A."/>
            <person name="Antonio M."/>
            <person name="Oren A."/>
            <person name="Chaudhuri R.R."/>
            <person name="La Ragione R."/>
            <person name="Hildebrand F."/>
            <person name="Pallen M.J."/>
        </authorList>
    </citation>
    <scope>NUCLEOTIDE SEQUENCE</scope>
    <source>
        <strain evidence="2">11687</strain>
    </source>
</reference>
<gene>
    <name evidence="2" type="ORF">IAC57_05670</name>
</gene>
<reference evidence="2" key="1">
    <citation type="submission" date="2020-10" db="EMBL/GenBank/DDBJ databases">
        <authorList>
            <person name="Gilroy R."/>
        </authorList>
    </citation>
    <scope>NUCLEOTIDE SEQUENCE</scope>
    <source>
        <strain evidence="2">11687</strain>
    </source>
</reference>
<keyword evidence="1" id="KW-1133">Transmembrane helix</keyword>
<feature type="transmembrane region" description="Helical" evidence="1">
    <location>
        <begin position="133"/>
        <end position="154"/>
    </location>
</feature>
<proteinExistence type="predicted"/>
<evidence type="ECO:0000313" key="2">
    <source>
        <dbReference type="EMBL" id="HIU59576.1"/>
    </source>
</evidence>
<evidence type="ECO:0000313" key="3">
    <source>
        <dbReference type="Proteomes" id="UP000824081"/>
    </source>
</evidence>
<keyword evidence="1" id="KW-0472">Membrane</keyword>
<sequence length="170" mass="18509">MKRKYKLAATLDVFAALCLFACMVYLLFFAFAVFPKIAMPDTENASSLGEAFGVTLGSAFAITIVITILTVIGGVGAIFAIFAFISALICKRFVRTDWPDSRGGYIVLQIISMILQIASCLTIFAMAHTFPSHYSPCIILCCATLILLVLGVIAKVIALRPERRAEEDDE</sequence>
<dbReference type="Proteomes" id="UP000824081">
    <property type="component" value="Unassembled WGS sequence"/>
</dbReference>
<protein>
    <submittedName>
        <fullName evidence="2">Uncharacterized protein</fullName>
    </submittedName>
</protein>
<accession>A0A9D1MG29</accession>
<name>A0A9D1MG29_9FIRM</name>
<organism evidence="2 3">
    <name type="scientific">Candidatus Scatosoma pullistercoris</name>
    <dbReference type="NCBI Taxonomy" id="2840934"/>
    <lineage>
        <taxon>Bacteria</taxon>
        <taxon>Bacillati</taxon>
        <taxon>Bacillota</taxon>
        <taxon>Clostridia</taxon>
        <taxon>Candidatus Scatosoma</taxon>
    </lineage>
</organism>
<dbReference type="AlphaFoldDB" id="A0A9D1MG29"/>
<feature type="transmembrane region" description="Helical" evidence="1">
    <location>
        <begin position="54"/>
        <end position="85"/>
    </location>
</feature>
<feature type="transmembrane region" description="Helical" evidence="1">
    <location>
        <begin position="106"/>
        <end position="127"/>
    </location>
</feature>
<dbReference type="EMBL" id="DVMZ01000149">
    <property type="protein sequence ID" value="HIU59576.1"/>
    <property type="molecule type" value="Genomic_DNA"/>
</dbReference>
<comment type="caution">
    <text evidence="2">The sequence shown here is derived from an EMBL/GenBank/DDBJ whole genome shotgun (WGS) entry which is preliminary data.</text>
</comment>
<evidence type="ECO:0000256" key="1">
    <source>
        <dbReference type="SAM" id="Phobius"/>
    </source>
</evidence>